<keyword evidence="2" id="KW-0732">Signal</keyword>
<feature type="signal peptide" evidence="2">
    <location>
        <begin position="1"/>
        <end position="21"/>
    </location>
</feature>
<name>A0A6A6GY73_VIRVR</name>
<dbReference type="AlphaFoldDB" id="A0A6A6GY73"/>
<accession>A0A6A6GY73</accession>
<keyword evidence="1" id="KW-0378">Hydrolase</keyword>
<dbReference type="PANTHER" id="PTHR31956">
    <property type="entry name" value="NON-SPECIFIC PHOSPHOLIPASE C4-RELATED"/>
    <property type="match status" value="1"/>
</dbReference>
<dbReference type="Proteomes" id="UP000800092">
    <property type="component" value="Unassembled WGS sequence"/>
</dbReference>
<gene>
    <name evidence="3" type="ORF">EV356DRAFT_325466</name>
</gene>
<feature type="chain" id="PRO_5025677988" evidence="2">
    <location>
        <begin position="22"/>
        <end position="621"/>
    </location>
</feature>
<evidence type="ECO:0000256" key="2">
    <source>
        <dbReference type="SAM" id="SignalP"/>
    </source>
</evidence>
<dbReference type="InterPro" id="IPR017850">
    <property type="entry name" value="Alkaline_phosphatase_core_sf"/>
</dbReference>
<keyword evidence="4" id="KW-1185">Reference proteome</keyword>
<dbReference type="CDD" id="cd16014">
    <property type="entry name" value="PLC"/>
    <property type="match status" value="1"/>
</dbReference>
<evidence type="ECO:0000313" key="3">
    <source>
        <dbReference type="EMBL" id="KAF2230672.1"/>
    </source>
</evidence>
<reference evidence="3" key="1">
    <citation type="journal article" date="2020" name="Stud. Mycol.">
        <title>101 Dothideomycetes genomes: a test case for predicting lifestyles and emergence of pathogens.</title>
        <authorList>
            <person name="Haridas S."/>
            <person name="Albert R."/>
            <person name="Binder M."/>
            <person name="Bloem J."/>
            <person name="Labutti K."/>
            <person name="Salamov A."/>
            <person name="Andreopoulos B."/>
            <person name="Baker S."/>
            <person name="Barry K."/>
            <person name="Bills G."/>
            <person name="Bluhm B."/>
            <person name="Cannon C."/>
            <person name="Castanera R."/>
            <person name="Culley D."/>
            <person name="Daum C."/>
            <person name="Ezra D."/>
            <person name="Gonzalez J."/>
            <person name="Henrissat B."/>
            <person name="Kuo A."/>
            <person name="Liang C."/>
            <person name="Lipzen A."/>
            <person name="Lutzoni F."/>
            <person name="Magnuson J."/>
            <person name="Mondo S."/>
            <person name="Nolan M."/>
            <person name="Ohm R."/>
            <person name="Pangilinan J."/>
            <person name="Park H.-J."/>
            <person name="Ramirez L."/>
            <person name="Alfaro M."/>
            <person name="Sun H."/>
            <person name="Tritt A."/>
            <person name="Yoshinaga Y."/>
            <person name="Zwiers L.-H."/>
            <person name="Turgeon B."/>
            <person name="Goodwin S."/>
            <person name="Spatafora J."/>
            <person name="Crous P."/>
            <person name="Grigoriev I."/>
        </authorList>
    </citation>
    <scope>NUCLEOTIDE SEQUENCE</scope>
    <source>
        <strain evidence="3">Tuck. ex Michener</strain>
    </source>
</reference>
<organism evidence="3 4">
    <name type="scientific">Viridothelium virens</name>
    <name type="common">Speckled blister lichen</name>
    <name type="synonym">Trypethelium virens</name>
    <dbReference type="NCBI Taxonomy" id="1048519"/>
    <lineage>
        <taxon>Eukaryota</taxon>
        <taxon>Fungi</taxon>
        <taxon>Dikarya</taxon>
        <taxon>Ascomycota</taxon>
        <taxon>Pezizomycotina</taxon>
        <taxon>Dothideomycetes</taxon>
        <taxon>Dothideomycetes incertae sedis</taxon>
        <taxon>Trypetheliales</taxon>
        <taxon>Trypetheliaceae</taxon>
        <taxon>Viridothelium</taxon>
    </lineage>
</organism>
<dbReference type="InterPro" id="IPR007312">
    <property type="entry name" value="Phosphoesterase"/>
</dbReference>
<dbReference type="EMBL" id="ML991837">
    <property type="protein sequence ID" value="KAF2230672.1"/>
    <property type="molecule type" value="Genomic_DNA"/>
</dbReference>
<dbReference type="GO" id="GO:0042578">
    <property type="term" value="F:phosphoric ester hydrolase activity"/>
    <property type="evidence" value="ECO:0007669"/>
    <property type="project" value="UniProtKB-ARBA"/>
</dbReference>
<evidence type="ECO:0000313" key="4">
    <source>
        <dbReference type="Proteomes" id="UP000800092"/>
    </source>
</evidence>
<proteinExistence type="predicted"/>
<evidence type="ECO:0000256" key="1">
    <source>
        <dbReference type="ARBA" id="ARBA00022801"/>
    </source>
</evidence>
<protein>
    <submittedName>
        <fullName evidence="3">Phosphoesterase-domain-containing protein</fullName>
    </submittedName>
</protein>
<dbReference type="Gene3D" id="3.40.720.10">
    <property type="entry name" value="Alkaline Phosphatase, subunit A"/>
    <property type="match status" value="1"/>
</dbReference>
<sequence length="621" mass="67806">MVRLAALAHAVAWLYPTATLAAGSLADVNHVVLFMQENRAFDHYFGTMAGVRGFSDPNVQVNPGSARSVFYQDVNATLSNATNYLLPWYLNYQGNWSDPIQCMVAGSNGWQANHGALNGDLNNKWAEDNTPYSWGYYKRADLPVHFGIAEGWTVADMYQQSVIASTTPNRVSWFSGSINCPGGPQTPDQGGMTIDNSETPGCELPNTNCYPLNWKTYAEYLQDAGITWQVYQDTDNFGDNPPAWFVPFQNAANTSELYQRGMTFVGLDKFYSDVKAGTLPQVSWIIGPAELSEHPPYQPKDGAWLQQQVVNAVTSGASYNDTVLMISYDETGGWGDHVTPYHSPQGTAGEWVQDPYDMFGDVYTGPGFRLPFYIISPWTRGGKVFTEHADHSSQLKFMEQWLAAKGNDVTTTQIPPWRREHMSDLVNAFDFSSPDYSIPIVPAADAPHTNAQGQWDGYAVCEATYPVTQPPVPYGQQTTSSSLLSEDGFKQVRGYMTEGRFLVFESGSTALTRGNNTVGAGVASANHDNKMQRFVVHQLPDMQSNTNTFAISSAVDGKFVAADMSLVSGQTNGATFTITDLGNGQGYILGVGGKNITSSNGKVVLGSDATAWSAYSVTYAN</sequence>
<dbReference type="PANTHER" id="PTHR31956:SF1">
    <property type="entry name" value="NON-SPECIFIC PHOSPHOLIPASE C1"/>
    <property type="match status" value="1"/>
</dbReference>
<dbReference type="Pfam" id="PF04185">
    <property type="entry name" value="Phosphoesterase"/>
    <property type="match status" value="1"/>
</dbReference>
<dbReference type="OrthoDB" id="5135119at2759"/>